<comment type="caution">
    <text evidence="2">The sequence shown here is derived from an EMBL/GenBank/DDBJ whole genome shotgun (WGS) entry which is preliminary data.</text>
</comment>
<feature type="region of interest" description="Disordered" evidence="1">
    <location>
        <begin position="125"/>
        <end position="182"/>
    </location>
</feature>
<evidence type="ECO:0000313" key="3">
    <source>
        <dbReference type="Proteomes" id="UP000314294"/>
    </source>
</evidence>
<protein>
    <submittedName>
        <fullName evidence="2">Uncharacterized protein</fullName>
    </submittedName>
</protein>
<reference evidence="2 3" key="1">
    <citation type="submission" date="2019-03" db="EMBL/GenBank/DDBJ databases">
        <title>First draft genome of Liparis tanakae, snailfish: a comprehensive survey of snailfish specific genes.</title>
        <authorList>
            <person name="Kim W."/>
            <person name="Song I."/>
            <person name="Jeong J.-H."/>
            <person name="Kim D."/>
            <person name="Kim S."/>
            <person name="Ryu S."/>
            <person name="Song J.Y."/>
            <person name="Lee S.K."/>
        </authorList>
    </citation>
    <scope>NUCLEOTIDE SEQUENCE [LARGE SCALE GENOMIC DNA]</scope>
    <source>
        <tissue evidence="2">Muscle</tissue>
    </source>
</reference>
<accession>A0A4Z2H440</accession>
<keyword evidence="3" id="KW-1185">Reference proteome</keyword>
<gene>
    <name evidence="2" type="ORF">EYF80_029360</name>
</gene>
<organism evidence="2 3">
    <name type="scientific">Liparis tanakae</name>
    <name type="common">Tanaka's snailfish</name>
    <dbReference type="NCBI Taxonomy" id="230148"/>
    <lineage>
        <taxon>Eukaryota</taxon>
        <taxon>Metazoa</taxon>
        <taxon>Chordata</taxon>
        <taxon>Craniata</taxon>
        <taxon>Vertebrata</taxon>
        <taxon>Euteleostomi</taxon>
        <taxon>Actinopterygii</taxon>
        <taxon>Neopterygii</taxon>
        <taxon>Teleostei</taxon>
        <taxon>Neoteleostei</taxon>
        <taxon>Acanthomorphata</taxon>
        <taxon>Eupercaria</taxon>
        <taxon>Perciformes</taxon>
        <taxon>Cottioidei</taxon>
        <taxon>Cottales</taxon>
        <taxon>Liparidae</taxon>
        <taxon>Liparis</taxon>
    </lineage>
</organism>
<sequence length="182" mass="19639">MEERAGSRRRRNPSASALASASICIKTCRRGKPRMTECGESSCRDIPSQVCLTFVTDDRLEVHLKPSKETQVLMAAPLDTPPSVPRRTAFQPEQTGCLNETFCSRSTGVWTRPESRSIQVVICTPAAKNPSPGGRTPSTERSHCSQNNSIGALPLSPHRGPDKGRPAALLNPSAPQRGPAKP</sequence>
<dbReference type="Proteomes" id="UP000314294">
    <property type="component" value="Unassembled WGS sequence"/>
</dbReference>
<dbReference type="EMBL" id="SRLO01000334">
    <property type="protein sequence ID" value="TNN60371.1"/>
    <property type="molecule type" value="Genomic_DNA"/>
</dbReference>
<dbReference type="AlphaFoldDB" id="A0A4Z2H440"/>
<evidence type="ECO:0000256" key="1">
    <source>
        <dbReference type="SAM" id="MobiDB-lite"/>
    </source>
</evidence>
<proteinExistence type="predicted"/>
<evidence type="ECO:0000313" key="2">
    <source>
        <dbReference type="EMBL" id="TNN60371.1"/>
    </source>
</evidence>
<name>A0A4Z2H440_9TELE</name>